<protein>
    <submittedName>
        <fullName evidence="2">Uncharacterized protein</fullName>
    </submittedName>
</protein>
<name>G0NZP4_CAEBE</name>
<dbReference type="EMBL" id="GL379991">
    <property type="protein sequence ID" value="EGT41289.1"/>
    <property type="molecule type" value="Genomic_DNA"/>
</dbReference>
<evidence type="ECO:0000313" key="2">
    <source>
        <dbReference type="EMBL" id="EGT41289.1"/>
    </source>
</evidence>
<proteinExistence type="predicted"/>
<dbReference type="HOGENOM" id="CLU_492777_0_0_1"/>
<evidence type="ECO:0000256" key="1">
    <source>
        <dbReference type="SAM" id="MobiDB-lite"/>
    </source>
</evidence>
<feature type="region of interest" description="Disordered" evidence="1">
    <location>
        <begin position="245"/>
        <end position="266"/>
    </location>
</feature>
<reference evidence="3" key="1">
    <citation type="submission" date="2011-07" db="EMBL/GenBank/DDBJ databases">
        <authorList>
            <consortium name="Caenorhabditis brenneri Sequencing and Analysis Consortium"/>
            <person name="Wilson R.K."/>
        </authorList>
    </citation>
    <scope>NUCLEOTIDE SEQUENCE [LARGE SCALE GENOMIC DNA]</scope>
    <source>
        <strain evidence="3">PB2801</strain>
    </source>
</reference>
<dbReference type="eggNOG" id="ENOG502RAZH">
    <property type="taxonomic scope" value="Eukaryota"/>
</dbReference>
<dbReference type="AlphaFoldDB" id="G0NZP4"/>
<dbReference type="PANTHER" id="PTHR21503">
    <property type="entry name" value="F-BOX-CONTAINING HYPOTHETICAL PROTEIN C.ELEGANS"/>
    <property type="match status" value="1"/>
</dbReference>
<keyword evidence="3" id="KW-1185">Reference proteome</keyword>
<dbReference type="Proteomes" id="UP000008068">
    <property type="component" value="Unassembled WGS sequence"/>
</dbReference>
<dbReference type="PANTHER" id="PTHR21503:SF8">
    <property type="entry name" value="F-BOX ASSOCIATED DOMAIN-CONTAINING PROTEIN-RELATED"/>
    <property type="match status" value="1"/>
</dbReference>
<organism evidence="3">
    <name type="scientific">Caenorhabditis brenneri</name>
    <name type="common">Nematode worm</name>
    <dbReference type="NCBI Taxonomy" id="135651"/>
    <lineage>
        <taxon>Eukaryota</taxon>
        <taxon>Metazoa</taxon>
        <taxon>Ecdysozoa</taxon>
        <taxon>Nematoda</taxon>
        <taxon>Chromadorea</taxon>
        <taxon>Rhabditida</taxon>
        <taxon>Rhabditina</taxon>
        <taxon>Rhabditomorpha</taxon>
        <taxon>Rhabditoidea</taxon>
        <taxon>Rhabditidae</taxon>
        <taxon>Peloderinae</taxon>
        <taxon>Caenorhabditis</taxon>
    </lineage>
</organism>
<gene>
    <name evidence="2" type="ORF">CAEBREN_00061</name>
</gene>
<accession>G0NZP4</accession>
<dbReference type="InParanoid" id="G0NZP4"/>
<sequence length="553" mass="64423">MGQSTNSIVEDTTKVYNEIRQLFRFDIPLFLVFSSDFQTVKEVLSDPTLKAWSYCYFKGEKISSEELKMKLDLASSDRSFASIAEEAPEELRHEKALKFRDNMYRDARWVKIEDLYGLNNSRYVELGMTSLTQSDIKAFINYWMNSDIDLFRSMRIKTTENFETDDVLYGLPALHIDNSTTSFIKAKLSGTRKRPLLCVTKANSLFLTAWAPEEFTCQGGEECDNLIRTKHGVIDLLIEKTQLESEEESADSENKRRIRSRLNQSSNSTVENTTRVYNGMKSIFRFKEPISLIFSADYKKVTTVKEVLSDSTLQDWIYCHFKSETIDLEELKTILDMATPNRDFICDATNVPENFKHENALKFRVNEYEDARWVRIEDLYGLHNIAGVELRKTSFTQSDMKAFVNHWVNSDIDMFKFVDITTEEILDKNEIIDGLDILHLENRIMCFAMAKTLNKREYPLLSFLIDGNRLTLVAENLHIRSDEELDEFTLVKEKQGVFALLMEKKQREAELLESADKNDRQRISKRMKQVYDEIEDYGVYFDNGKATLRMTIQ</sequence>
<evidence type="ECO:0000313" key="3">
    <source>
        <dbReference type="Proteomes" id="UP000008068"/>
    </source>
</evidence>